<dbReference type="OrthoDB" id="129731at2759"/>
<evidence type="ECO:0000313" key="1">
    <source>
        <dbReference type="EMBL" id="KAG7377807.1"/>
    </source>
</evidence>
<organism evidence="2 3">
    <name type="scientific">Phytophthora pseudosyringae</name>
    <dbReference type="NCBI Taxonomy" id="221518"/>
    <lineage>
        <taxon>Eukaryota</taxon>
        <taxon>Sar</taxon>
        <taxon>Stramenopiles</taxon>
        <taxon>Oomycota</taxon>
        <taxon>Peronosporomycetes</taxon>
        <taxon>Peronosporales</taxon>
        <taxon>Peronosporaceae</taxon>
        <taxon>Phytophthora</taxon>
    </lineage>
</organism>
<dbReference type="EMBL" id="JAGDFM010000479">
    <property type="protein sequence ID" value="KAG7377810.1"/>
    <property type="molecule type" value="Genomic_DNA"/>
</dbReference>
<evidence type="ECO:0000313" key="2">
    <source>
        <dbReference type="EMBL" id="KAG7377810.1"/>
    </source>
</evidence>
<dbReference type="Proteomes" id="UP000694044">
    <property type="component" value="Unassembled WGS sequence"/>
</dbReference>
<gene>
    <name evidence="1" type="ORF">PHYPSEUDO_010945</name>
    <name evidence="2" type="ORF">PHYPSEUDO_010948</name>
</gene>
<dbReference type="EMBL" id="JAGDFM010000479">
    <property type="protein sequence ID" value="KAG7377807.1"/>
    <property type="molecule type" value="Genomic_DNA"/>
</dbReference>
<accession>A0A8T1VC06</accession>
<protein>
    <submittedName>
        <fullName evidence="2">Uncharacterized protein</fullName>
    </submittedName>
</protein>
<comment type="caution">
    <text evidence="2">The sequence shown here is derived from an EMBL/GenBank/DDBJ whole genome shotgun (WGS) entry which is preliminary data.</text>
</comment>
<evidence type="ECO:0000313" key="3">
    <source>
        <dbReference type="Proteomes" id="UP000694044"/>
    </source>
</evidence>
<dbReference type="AlphaFoldDB" id="A0A8T1VC06"/>
<reference evidence="2" key="1">
    <citation type="submission" date="2021-02" db="EMBL/GenBank/DDBJ databases">
        <authorList>
            <person name="Palmer J.M."/>
        </authorList>
    </citation>
    <scope>NUCLEOTIDE SEQUENCE</scope>
    <source>
        <strain evidence="2">SCRP734</strain>
    </source>
</reference>
<name>A0A8T1VC06_9STRA</name>
<keyword evidence="3" id="KW-1185">Reference proteome</keyword>
<sequence>MPGEATTCEMAPGLQNGETGSGASPILCAPGGVGTSSTVCVVRGAEQTENQSGVPDLPLDCLKVAATAMHRKCLDEYGDKRQCKRRTNADPYRLANFQKRIWVDRYMAARNSGSKVDYVALSTKTHFKNAFEGNSEKLKKHEGNLLKELYTAYEEDCAQREAAQHAT</sequence>
<proteinExistence type="predicted"/>